<evidence type="ECO:0000256" key="1">
    <source>
        <dbReference type="ARBA" id="ARBA00022801"/>
    </source>
</evidence>
<name>A0A850P4G7_9PROT</name>
<proteinExistence type="predicted"/>
<dbReference type="SUPFAM" id="SSF52266">
    <property type="entry name" value="SGNH hydrolase"/>
    <property type="match status" value="1"/>
</dbReference>
<gene>
    <name evidence="3" type="ORF">HUK81_12035</name>
</gene>
<dbReference type="Proteomes" id="UP000522590">
    <property type="component" value="Unassembled WGS sequence"/>
</dbReference>
<evidence type="ECO:0000313" key="3">
    <source>
        <dbReference type="EMBL" id="NVN37659.1"/>
    </source>
</evidence>
<accession>A0A850P4G7</accession>
<reference evidence="3 4" key="1">
    <citation type="submission" date="2020-06" db="EMBL/GenBank/DDBJ databases">
        <title>Description of novel acetic acid bacteria.</title>
        <authorList>
            <person name="Sombolestani A."/>
        </authorList>
    </citation>
    <scope>NUCLEOTIDE SEQUENCE [LARGE SCALE GENOMIC DNA]</scope>
    <source>
        <strain evidence="3 4">LMG 25</strain>
    </source>
</reference>
<comment type="caution">
    <text evidence="3">The sequence shown here is derived from an EMBL/GenBank/DDBJ whole genome shotgun (WGS) entry which is preliminary data.</text>
</comment>
<sequence length="332" mass="35680">MKIPTNVKMAAVAAFAAFMMAGCMPHMGWARSAGYSHLYVFGDSYSDDGAAEAISGDAVRARITGAVPLPAAPASMEYWHGRWSNGPTAVEYLARKLGVGLTNLAVGGARCGSGNYFAWLDGWRDTGLRAQVLSFIAANRRVDPDALYVLGASANDFLQKMDYLTPVSLPDMAFACATDVADATMLLIRHGARHFMVFGSYGLDTIPAVAASAAAVAQARQFETDFDQQLRTALLPAVQAGNATIGWFSWKVATDAIIHDAARYHIRDVTTPCQITLPQPRKACARPDTHLWWDEIHPTGRAHGLVAAAMMKALRCGPHDCTPPDGPLSMPR</sequence>
<keyword evidence="1 3" id="KW-0378">Hydrolase</keyword>
<keyword evidence="2" id="KW-0732">Signal</keyword>
<dbReference type="CDD" id="cd01846">
    <property type="entry name" value="fatty_acyltransferase_like"/>
    <property type="match status" value="1"/>
</dbReference>
<dbReference type="PANTHER" id="PTHR45648">
    <property type="entry name" value="GDSL LIPASE/ACYLHYDROLASE FAMILY PROTEIN (AFU_ORTHOLOGUE AFUA_4G14700)"/>
    <property type="match status" value="1"/>
</dbReference>
<feature type="signal peptide" evidence="2">
    <location>
        <begin position="1"/>
        <end position="21"/>
    </location>
</feature>
<organism evidence="3 4">
    <name type="scientific">Komagataeibacter swingsii</name>
    <dbReference type="NCBI Taxonomy" id="215220"/>
    <lineage>
        <taxon>Bacteria</taxon>
        <taxon>Pseudomonadati</taxon>
        <taxon>Pseudomonadota</taxon>
        <taxon>Alphaproteobacteria</taxon>
        <taxon>Acetobacterales</taxon>
        <taxon>Acetobacteraceae</taxon>
        <taxon>Komagataeibacter</taxon>
    </lineage>
</organism>
<protein>
    <submittedName>
        <fullName evidence="3">SGNH/GDSL hydrolase family protein</fullName>
    </submittedName>
</protein>
<dbReference type="InterPro" id="IPR001087">
    <property type="entry name" value="GDSL"/>
</dbReference>
<dbReference type="PANTHER" id="PTHR45648:SF22">
    <property type="entry name" value="GDSL LIPASE_ACYLHYDROLASE FAMILY PROTEIN (AFU_ORTHOLOGUE AFUA_4G14700)"/>
    <property type="match status" value="1"/>
</dbReference>
<evidence type="ECO:0000313" key="4">
    <source>
        <dbReference type="Proteomes" id="UP000522590"/>
    </source>
</evidence>
<feature type="chain" id="PRO_5032650493" evidence="2">
    <location>
        <begin position="22"/>
        <end position="332"/>
    </location>
</feature>
<dbReference type="RefSeq" id="WP_176643506.1">
    <property type="nucleotide sequence ID" value="NZ_JABXXS010000027.1"/>
</dbReference>
<dbReference type="EMBL" id="JABXXS010000027">
    <property type="protein sequence ID" value="NVN37659.1"/>
    <property type="molecule type" value="Genomic_DNA"/>
</dbReference>
<dbReference type="Pfam" id="PF00657">
    <property type="entry name" value="Lipase_GDSL"/>
    <property type="match status" value="1"/>
</dbReference>
<dbReference type="PROSITE" id="PS51257">
    <property type="entry name" value="PROKAR_LIPOPROTEIN"/>
    <property type="match status" value="1"/>
</dbReference>
<dbReference type="InterPro" id="IPR051058">
    <property type="entry name" value="GDSL_Est/Lipase"/>
</dbReference>
<dbReference type="GO" id="GO:0016788">
    <property type="term" value="F:hydrolase activity, acting on ester bonds"/>
    <property type="evidence" value="ECO:0007669"/>
    <property type="project" value="InterPro"/>
</dbReference>
<evidence type="ECO:0000256" key="2">
    <source>
        <dbReference type="SAM" id="SignalP"/>
    </source>
</evidence>
<dbReference type="InterPro" id="IPR036514">
    <property type="entry name" value="SGNH_hydro_sf"/>
</dbReference>
<dbReference type="Gene3D" id="3.40.50.1110">
    <property type="entry name" value="SGNH hydrolase"/>
    <property type="match status" value="1"/>
</dbReference>
<dbReference type="AlphaFoldDB" id="A0A850P4G7"/>